<feature type="transmembrane region" description="Helical" evidence="1">
    <location>
        <begin position="18"/>
        <end position="38"/>
    </location>
</feature>
<evidence type="ECO:0000256" key="1">
    <source>
        <dbReference type="SAM" id="Phobius"/>
    </source>
</evidence>
<name>A0AAV6Q326_SOLSE</name>
<sequence>MGLCCHGNNLPNPVSETFLNGNLSAVPALLFLLLLLLLHKSRFISDAPPLLSPCPGAFDRGWSSQRQHSPEVFKQIIKPAVKAAGKRLESNEQRDQKEGMGGGVVMILILTCFNMDGADAATRRESLDFLSSFTVFKPV</sequence>
<keyword evidence="1" id="KW-0472">Membrane</keyword>
<comment type="caution">
    <text evidence="2">The sequence shown here is derived from an EMBL/GenBank/DDBJ whole genome shotgun (WGS) entry which is preliminary data.</text>
</comment>
<organism evidence="2 3">
    <name type="scientific">Solea senegalensis</name>
    <name type="common">Senegalese sole</name>
    <dbReference type="NCBI Taxonomy" id="28829"/>
    <lineage>
        <taxon>Eukaryota</taxon>
        <taxon>Metazoa</taxon>
        <taxon>Chordata</taxon>
        <taxon>Craniata</taxon>
        <taxon>Vertebrata</taxon>
        <taxon>Euteleostomi</taxon>
        <taxon>Actinopterygii</taxon>
        <taxon>Neopterygii</taxon>
        <taxon>Teleostei</taxon>
        <taxon>Neoteleostei</taxon>
        <taxon>Acanthomorphata</taxon>
        <taxon>Carangaria</taxon>
        <taxon>Pleuronectiformes</taxon>
        <taxon>Pleuronectoidei</taxon>
        <taxon>Soleidae</taxon>
        <taxon>Solea</taxon>
    </lineage>
</organism>
<accession>A0AAV6Q326</accession>
<protein>
    <submittedName>
        <fullName evidence="2">Uncharacterized protein</fullName>
    </submittedName>
</protein>
<evidence type="ECO:0000313" key="2">
    <source>
        <dbReference type="EMBL" id="KAG7480272.1"/>
    </source>
</evidence>
<keyword evidence="1" id="KW-1133">Transmembrane helix</keyword>
<keyword evidence="1" id="KW-0812">Transmembrane</keyword>
<dbReference type="AlphaFoldDB" id="A0AAV6Q326"/>
<keyword evidence="3" id="KW-1185">Reference proteome</keyword>
<reference evidence="2 3" key="1">
    <citation type="journal article" date="2021" name="Sci. Rep.">
        <title>Chromosome anchoring in Senegalese sole (Solea senegalensis) reveals sex-associated markers and genome rearrangements in flatfish.</title>
        <authorList>
            <person name="Guerrero-Cozar I."/>
            <person name="Gomez-Garrido J."/>
            <person name="Berbel C."/>
            <person name="Martinez-Blanch J.F."/>
            <person name="Alioto T."/>
            <person name="Claros M.G."/>
            <person name="Gagnaire P.A."/>
            <person name="Manchado M."/>
        </authorList>
    </citation>
    <scope>NUCLEOTIDE SEQUENCE [LARGE SCALE GENOMIC DNA]</scope>
    <source>
        <strain evidence="2">Sse05_10M</strain>
    </source>
</reference>
<proteinExistence type="predicted"/>
<dbReference type="Proteomes" id="UP000693946">
    <property type="component" value="Linkage Group LG8"/>
</dbReference>
<evidence type="ECO:0000313" key="3">
    <source>
        <dbReference type="Proteomes" id="UP000693946"/>
    </source>
</evidence>
<dbReference type="EMBL" id="JAGKHQ010000020">
    <property type="protein sequence ID" value="KAG7480272.1"/>
    <property type="molecule type" value="Genomic_DNA"/>
</dbReference>
<gene>
    <name evidence="2" type="ORF">JOB18_047015</name>
</gene>